<accession>X1RN54</accession>
<evidence type="ECO:0000313" key="1">
    <source>
        <dbReference type="EMBL" id="GAI82182.1"/>
    </source>
</evidence>
<gene>
    <name evidence="1" type="ORF">S12H4_24856</name>
</gene>
<name>X1RN54_9ZZZZ</name>
<dbReference type="AlphaFoldDB" id="X1RN54"/>
<organism evidence="1">
    <name type="scientific">marine sediment metagenome</name>
    <dbReference type="NCBI Taxonomy" id="412755"/>
    <lineage>
        <taxon>unclassified sequences</taxon>
        <taxon>metagenomes</taxon>
        <taxon>ecological metagenomes</taxon>
    </lineage>
</organism>
<comment type="caution">
    <text evidence="1">The sequence shown here is derived from an EMBL/GenBank/DDBJ whole genome shotgun (WGS) entry which is preliminary data.</text>
</comment>
<proteinExistence type="predicted"/>
<dbReference type="EMBL" id="BARW01013650">
    <property type="protein sequence ID" value="GAI82182.1"/>
    <property type="molecule type" value="Genomic_DNA"/>
</dbReference>
<sequence length="63" mass="7195">MNTNDIRDAIAEAAIAQEHIAYHPRPNEHLTLNQTLNSLSLELDKIRTNLSQKLRDRFKGNPS</sequence>
<protein>
    <submittedName>
        <fullName evidence="1">Uncharacterized protein</fullName>
    </submittedName>
</protein>
<reference evidence="1" key="1">
    <citation type="journal article" date="2014" name="Front. Microbiol.">
        <title>High frequency of phylogenetically diverse reductive dehalogenase-homologous genes in deep subseafloor sedimentary metagenomes.</title>
        <authorList>
            <person name="Kawai M."/>
            <person name="Futagami T."/>
            <person name="Toyoda A."/>
            <person name="Takaki Y."/>
            <person name="Nishi S."/>
            <person name="Hori S."/>
            <person name="Arai W."/>
            <person name="Tsubouchi T."/>
            <person name="Morono Y."/>
            <person name="Uchiyama I."/>
            <person name="Ito T."/>
            <person name="Fujiyama A."/>
            <person name="Inagaki F."/>
            <person name="Takami H."/>
        </authorList>
    </citation>
    <scope>NUCLEOTIDE SEQUENCE</scope>
    <source>
        <strain evidence="1">Expedition CK06-06</strain>
    </source>
</reference>